<keyword evidence="1 7" id="KW-0004">4Fe-4S</keyword>
<dbReference type="NCBIfam" id="TIGR01574">
    <property type="entry name" value="miaB-methiolase"/>
    <property type="match status" value="1"/>
</dbReference>
<protein>
    <recommendedName>
        <fullName evidence="7">tRNA-2-methylthio-N(6)-dimethylallyladenosine synthase</fullName>
        <ecNumber evidence="7">2.8.4.3</ecNumber>
    </recommendedName>
    <alternativeName>
        <fullName evidence="7">(Dimethylallyl)adenosine tRNA methylthiotransferase MiaB</fullName>
    </alternativeName>
    <alternativeName>
        <fullName evidence="7">tRNA-i(6)A37 methylthiotransferase</fullName>
    </alternativeName>
</protein>
<dbReference type="NCBIfam" id="TIGR00089">
    <property type="entry name" value="MiaB/RimO family radical SAM methylthiotransferase"/>
    <property type="match status" value="1"/>
</dbReference>
<evidence type="ECO:0000256" key="7">
    <source>
        <dbReference type="HAMAP-Rule" id="MF_01864"/>
    </source>
</evidence>
<gene>
    <name evidence="7 10" type="primary">miaB</name>
    <name evidence="10" type="ORF">KPS_001608</name>
</gene>
<dbReference type="Pfam" id="PF04055">
    <property type="entry name" value="Radical_SAM"/>
    <property type="match status" value="1"/>
</dbReference>
<dbReference type="EC" id="2.8.4.3" evidence="7"/>
<comment type="subunit">
    <text evidence="7">Monomer.</text>
</comment>
<dbReference type="RefSeq" id="WP_309542824.1">
    <property type="nucleotide sequence ID" value="NZ_CP133659.1"/>
</dbReference>
<reference evidence="10" key="1">
    <citation type="submission" date="2023-09" db="EMBL/GenBank/DDBJ databases">
        <authorList>
            <consortium name="CW5 consortium"/>
            <person name="Lu C.-W."/>
        </authorList>
    </citation>
    <scope>NUCLEOTIDE SEQUENCE</scope>
    <source>
        <strain evidence="10">KPS</strain>
    </source>
</reference>
<feature type="domain" description="MTTase N-terminal" evidence="8">
    <location>
        <begin position="4"/>
        <end position="119"/>
    </location>
</feature>
<keyword evidence="11" id="KW-1185">Reference proteome</keyword>
<dbReference type="InterPro" id="IPR005839">
    <property type="entry name" value="Methylthiotransferase"/>
</dbReference>
<evidence type="ECO:0000259" key="8">
    <source>
        <dbReference type="PROSITE" id="PS51449"/>
    </source>
</evidence>
<keyword evidence="7" id="KW-0963">Cytoplasm</keyword>
<dbReference type="PROSITE" id="PS51449">
    <property type="entry name" value="MTTASE_N"/>
    <property type="match status" value="1"/>
</dbReference>
<sequence>MSDRTFHILTFGCQMNVNDSDWLARALVARGFTEAPLGKARVNIVNTCSVRDKPEQKVYSVLGRIRQATRKLPDAFAVVGGCVAQQIGSGFFTRFPQVRLVFGGDGSSMAPQAIERLCAEPGLRVSLLDFSEEYPERDAQLDSGPVPPSAFVNIMQGCDNFCAYCIVPYTRGRQKSRAADAVVRECAELVQRGAGEITLLGQNVNSYGQDAEAARHATMATAAGDGNAVTFAELLHRVAALPGLDRLRFVTPHPKDIAPEVIDAFGTLDNLCPRLHLPLQSGSDRILKAMGRKYDMARYMDIVHRLKAARPDIQLSTDIIVGFPGETEQDFEDTLAAMRAVGFAASFSFCYSDRPGTRAEMLPGKLDAAEKAARLARLQEWQNDYTEQCLRNMVGLHTMVLLDGMSRKPGMAAPAGHEAGPDGVHDGVAGTPGGESWQGRDPYGQAVNVVMPPRTEGGAEGWLGQIVPVTIVEAKKHSLRGVLRA</sequence>
<dbReference type="InterPro" id="IPR038135">
    <property type="entry name" value="Methylthiotransferase_N_sf"/>
</dbReference>
<feature type="binding site" evidence="7">
    <location>
        <position position="165"/>
    </location>
    <ligand>
        <name>[4Fe-4S] cluster</name>
        <dbReference type="ChEBI" id="CHEBI:49883"/>
        <label>2</label>
        <note>4Fe-4S-S-AdoMet</note>
    </ligand>
</feature>
<dbReference type="PROSITE" id="PS01278">
    <property type="entry name" value="MTTASE_RADICAL"/>
    <property type="match status" value="1"/>
</dbReference>
<dbReference type="SFLD" id="SFLDS00029">
    <property type="entry name" value="Radical_SAM"/>
    <property type="match status" value="1"/>
</dbReference>
<feature type="domain" description="Radical SAM core" evidence="9">
    <location>
        <begin position="144"/>
        <end position="388"/>
    </location>
</feature>
<dbReference type="InterPro" id="IPR006638">
    <property type="entry name" value="Elp3/MiaA/NifB-like_rSAM"/>
</dbReference>
<dbReference type="SUPFAM" id="SSF102114">
    <property type="entry name" value="Radical SAM enzymes"/>
    <property type="match status" value="1"/>
</dbReference>
<accession>A0ABY9R8G8</accession>
<dbReference type="PANTHER" id="PTHR43020:SF2">
    <property type="entry name" value="MITOCHONDRIAL TRNA METHYLTHIOTRANSFERASE CDK5RAP1"/>
    <property type="match status" value="1"/>
</dbReference>
<dbReference type="GO" id="GO:0035597">
    <property type="term" value="F:tRNA-2-methylthio-N(6)-dimethylallyladenosine(37) synthase activity"/>
    <property type="evidence" value="ECO:0007669"/>
    <property type="project" value="UniProtKB-EC"/>
</dbReference>
<dbReference type="SFLD" id="SFLDG01061">
    <property type="entry name" value="methylthiotransferase"/>
    <property type="match status" value="1"/>
</dbReference>
<dbReference type="InterPro" id="IPR007197">
    <property type="entry name" value="rSAM"/>
</dbReference>
<keyword evidence="5 7" id="KW-0408">Iron</keyword>
<dbReference type="EMBL" id="CP133659">
    <property type="protein sequence ID" value="WMW66974.1"/>
    <property type="molecule type" value="Genomic_DNA"/>
</dbReference>
<feature type="binding site" evidence="7">
    <location>
        <position position="13"/>
    </location>
    <ligand>
        <name>[4Fe-4S] cluster</name>
        <dbReference type="ChEBI" id="CHEBI:49883"/>
        <label>1</label>
    </ligand>
</feature>
<feature type="binding site" evidence="7">
    <location>
        <position position="158"/>
    </location>
    <ligand>
        <name>[4Fe-4S] cluster</name>
        <dbReference type="ChEBI" id="CHEBI:49883"/>
        <label>2</label>
        <note>4Fe-4S-S-AdoMet</note>
    </ligand>
</feature>
<evidence type="ECO:0000259" key="9">
    <source>
        <dbReference type="PROSITE" id="PS51918"/>
    </source>
</evidence>
<dbReference type="Proteomes" id="UP001180616">
    <property type="component" value="Chromosome"/>
</dbReference>
<dbReference type="Gene3D" id="3.80.30.20">
    <property type="entry name" value="tm_1862 like domain"/>
    <property type="match status" value="1"/>
</dbReference>
<evidence type="ECO:0000256" key="6">
    <source>
        <dbReference type="ARBA" id="ARBA00023014"/>
    </source>
</evidence>
<dbReference type="Pfam" id="PF00919">
    <property type="entry name" value="UPF0004"/>
    <property type="match status" value="1"/>
</dbReference>
<evidence type="ECO:0000256" key="5">
    <source>
        <dbReference type="ARBA" id="ARBA00023004"/>
    </source>
</evidence>
<keyword evidence="3 7" id="KW-0949">S-adenosyl-L-methionine</keyword>
<organism evidence="10 11">
    <name type="scientific">Nitratidesulfovibrio liaohensis</name>
    <dbReference type="NCBI Taxonomy" id="2604158"/>
    <lineage>
        <taxon>Bacteria</taxon>
        <taxon>Pseudomonadati</taxon>
        <taxon>Thermodesulfobacteriota</taxon>
        <taxon>Desulfovibrionia</taxon>
        <taxon>Desulfovibrionales</taxon>
        <taxon>Desulfovibrionaceae</taxon>
        <taxon>Nitratidesulfovibrio</taxon>
    </lineage>
</organism>
<evidence type="ECO:0000256" key="2">
    <source>
        <dbReference type="ARBA" id="ARBA00022679"/>
    </source>
</evidence>
<comment type="subcellular location">
    <subcellularLocation>
        <location evidence="7">Cytoplasm</location>
    </subcellularLocation>
</comment>
<comment type="function">
    <text evidence="7">Catalyzes the methylthiolation of N6-(dimethylallyl)adenosine (i(6)A), leading to the formation of 2-methylthio-N6-(dimethylallyl)adenosine (ms(2)i(6)A) at position 37 in tRNAs that read codons beginning with uridine.</text>
</comment>
<evidence type="ECO:0000256" key="1">
    <source>
        <dbReference type="ARBA" id="ARBA00022485"/>
    </source>
</evidence>
<dbReference type="InterPro" id="IPR023404">
    <property type="entry name" value="rSAM_horseshoe"/>
</dbReference>
<feature type="binding site" evidence="7">
    <location>
        <position position="162"/>
    </location>
    <ligand>
        <name>[4Fe-4S] cluster</name>
        <dbReference type="ChEBI" id="CHEBI:49883"/>
        <label>2</label>
        <note>4Fe-4S-S-AdoMet</note>
    </ligand>
</feature>
<dbReference type="InterPro" id="IPR058240">
    <property type="entry name" value="rSAM_sf"/>
</dbReference>
<dbReference type="SMART" id="SM00729">
    <property type="entry name" value="Elp3"/>
    <property type="match status" value="1"/>
</dbReference>
<comment type="cofactor">
    <cofactor evidence="7">
        <name>[4Fe-4S] cluster</name>
        <dbReference type="ChEBI" id="CHEBI:49883"/>
    </cofactor>
    <text evidence="7">Binds 2 [4Fe-4S] clusters. One cluster is coordinated with 3 cysteines and an exchangeable S-adenosyl-L-methionine.</text>
</comment>
<evidence type="ECO:0000256" key="3">
    <source>
        <dbReference type="ARBA" id="ARBA00022691"/>
    </source>
</evidence>
<comment type="catalytic activity">
    <reaction evidence="7">
        <text>N(6)-dimethylallyladenosine(37) in tRNA + (sulfur carrier)-SH + AH2 + 2 S-adenosyl-L-methionine = 2-methylsulfanyl-N(6)-dimethylallyladenosine(37) in tRNA + (sulfur carrier)-H + 5'-deoxyadenosine + L-methionine + A + S-adenosyl-L-homocysteine + 2 H(+)</text>
        <dbReference type="Rhea" id="RHEA:37067"/>
        <dbReference type="Rhea" id="RHEA-COMP:10375"/>
        <dbReference type="Rhea" id="RHEA-COMP:10376"/>
        <dbReference type="Rhea" id="RHEA-COMP:14737"/>
        <dbReference type="Rhea" id="RHEA-COMP:14739"/>
        <dbReference type="ChEBI" id="CHEBI:13193"/>
        <dbReference type="ChEBI" id="CHEBI:15378"/>
        <dbReference type="ChEBI" id="CHEBI:17319"/>
        <dbReference type="ChEBI" id="CHEBI:17499"/>
        <dbReference type="ChEBI" id="CHEBI:29917"/>
        <dbReference type="ChEBI" id="CHEBI:57844"/>
        <dbReference type="ChEBI" id="CHEBI:57856"/>
        <dbReference type="ChEBI" id="CHEBI:59789"/>
        <dbReference type="ChEBI" id="CHEBI:64428"/>
        <dbReference type="ChEBI" id="CHEBI:74415"/>
        <dbReference type="ChEBI" id="CHEBI:74417"/>
        <dbReference type="EC" id="2.8.4.3"/>
    </reaction>
</comment>
<keyword evidence="6 7" id="KW-0411">Iron-sulfur</keyword>
<proteinExistence type="inferred from homology"/>
<dbReference type="InterPro" id="IPR020612">
    <property type="entry name" value="Methylthiotransferase_CS"/>
</dbReference>
<dbReference type="PROSITE" id="PS51918">
    <property type="entry name" value="RADICAL_SAM"/>
    <property type="match status" value="1"/>
</dbReference>
<dbReference type="CDD" id="cd01335">
    <property type="entry name" value="Radical_SAM"/>
    <property type="match status" value="1"/>
</dbReference>
<name>A0ABY9R8G8_9BACT</name>
<evidence type="ECO:0000313" key="10">
    <source>
        <dbReference type="EMBL" id="WMW66974.1"/>
    </source>
</evidence>
<evidence type="ECO:0000313" key="11">
    <source>
        <dbReference type="Proteomes" id="UP001180616"/>
    </source>
</evidence>
<feature type="binding site" evidence="7">
    <location>
        <position position="82"/>
    </location>
    <ligand>
        <name>[4Fe-4S] cluster</name>
        <dbReference type="ChEBI" id="CHEBI:49883"/>
        <label>1</label>
    </ligand>
</feature>
<feature type="binding site" evidence="7">
    <location>
        <position position="48"/>
    </location>
    <ligand>
        <name>[4Fe-4S] cluster</name>
        <dbReference type="ChEBI" id="CHEBI:49883"/>
        <label>1</label>
    </ligand>
</feature>
<dbReference type="SFLD" id="SFLDF00273">
    <property type="entry name" value="(dimethylallyl)adenosine_tRNA"/>
    <property type="match status" value="1"/>
</dbReference>
<keyword evidence="2 7" id="KW-0808">Transferase</keyword>
<dbReference type="SFLD" id="SFLDG01082">
    <property type="entry name" value="B12-binding_domain_containing"/>
    <property type="match status" value="1"/>
</dbReference>
<dbReference type="HAMAP" id="MF_01864">
    <property type="entry name" value="tRNA_metthiotr_MiaB"/>
    <property type="match status" value="1"/>
</dbReference>
<keyword evidence="4 7" id="KW-0479">Metal-binding</keyword>
<dbReference type="InterPro" id="IPR013848">
    <property type="entry name" value="Methylthiotransferase_N"/>
</dbReference>
<dbReference type="Gene3D" id="3.40.50.12160">
    <property type="entry name" value="Methylthiotransferase, N-terminal domain"/>
    <property type="match status" value="1"/>
</dbReference>
<dbReference type="InterPro" id="IPR006463">
    <property type="entry name" value="MiaB_methiolase"/>
</dbReference>
<comment type="similarity">
    <text evidence="7">Belongs to the methylthiotransferase family. MiaB subfamily.</text>
</comment>
<evidence type="ECO:0000256" key="4">
    <source>
        <dbReference type="ARBA" id="ARBA00022723"/>
    </source>
</evidence>
<keyword evidence="7" id="KW-0819">tRNA processing</keyword>
<dbReference type="PANTHER" id="PTHR43020">
    <property type="entry name" value="CDK5 REGULATORY SUBUNIT-ASSOCIATED PROTEIN 1"/>
    <property type="match status" value="1"/>
</dbReference>